<organism evidence="1 2">
    <name type="scientific">Leersia perrieri</name>
    <dbReference type="NCBI Taxonomy" id="77586"/>
    <lineage>
        <taxon>Eukaryota</taxon>
        <taxon>Viridiplantae</taxon>
        <taxon>Streptophyta</taxon>
        <taxon>Embryophyta</taxon>
        <taxon>Tracheophyta</taxon>
        <taxon>Spermatophyta</taxon>
        <taxon>Magnoliopsida</taxon>
        <taxon>Liliopsida</taxon>
        <taxon>Poales</taxon>
        <taxon>Poaceae</taxon>
        <taxon>BOP clade</taxon>
        <taxon>Oryzoideae</taxon>
        <taxon>Oryzeae</taxon>
        <taxon>Oryzinae</taxon>
        <taxon>Leersia</taxon>
    </lineage>
</organism>
<reference evidence="2" key="2">
    <citation type="submission" date="2013-12" db="EMBL/GenBank/DDBJ databases">
        <authorList>
            <person name="Yu Y."/>
            <person name="Lee S."/>
            <person name="de Baynast K."/>
            <person name="Wissotski M."/>
            <person name="Liu L."/>
            <person name="Talag J."/>
            <person name="Goicoechea J."/>
            <person name="Angelova A."/>
            <person name="Jetty R."/>
            <person name="Kudrna D."/>
            <person name="Golser W."/>
            <person name="Rivera L."/>
            <person name="Zhang J."/>
            <person name="Wing R."/>
        </authorList>
    </citation>
    <scope>NUCLEOTIDE SEQUENCE</scope>
</reference>
<keyword evidence="2" id="KW-1185">Reference proteome</keyword>
<protein>
    <submittedName>
        <fullName evidence="1">Uncharacterized protein</fullName>
    </submittedName>
</protein>
<reference evidence="1" key="3">
    <citation type="submission" date="2015-04" db="UniProtKB">
        <authorList>
            <consortium name="EnsemblPlants"/>
        </authorList>
    </citation>
    <scope>IDENTIFICATION</scope>
</reference>
<dbReference type="HOGENOM" id="CLU_220339_0_0_1"/>
<accession>A0A0D9VF00</accession>
<evidence type="ECO:0000313" key="1">
    <source>
        <dbReference type="EnsemblPlants" id="LPERR02G10820.1"/>
    </source>
</evidence>
<dbReference type="EnsemblPlants" id="LPERR02G10820.1">
    <property type="protein sequence ID" value="LPERR02G10820.1"/>
    <property type="gene ID" value="LPERR02G10820"/>
</dbReference>
<sequence length="37" mass="3644">MLCCAIGVTAGEGVTIPPPSPDFVGSVLNELGSNKGL</sequence>
<reference evidence="1 2" key="1">
    <citation type="submission" date="2012-08" db="EMBL/GenBank/DDBJ databases">
        <title>Oryza genome evolution.</title>
        <authorList>
            <person name="Wing R.A."/>
        </authorList>
    </citation>
    <scope>NUCLEOTIDE SEQUENCE</scope>
</reference>
<name>A0A0D9VF00_9ORYZ</name>
<dbReference type="AlphaFoldDB" id="A0A0D9VF00"/>
<dbReference type="Proteomes" id="UP000032180">
    <property type="component" value="Chromosome 2"/>
</dbReference>
<evidence type="ECO:0000313" key="2">
    <source>
        <dbReference type="Proteomes" id="UP000032180"/>
    </source>
</evidence>
<dbReference type="Gramene" id="LPERR02G10820.1">
    <property type="protein sequence ID" value="LPERR02G10820.1"/>
    <property type="gene ID" value="LPERR02G10820"/>
</dbReference>
<proteinExistence type="predicted"/>